<dbReference type="AlphaFoldDB" id="A0A3M8CZM0"/>
<dbReference type="GO" id="GO:0006508">
    <property type="term" value="P:proteolysis"/>
    <property type="evidence" value="ECO:0007669"/>
    <property type="project" value="UniProtKB-KW"/>
</dbReference>
<dbReference type="Pfam" id="PF01435">
    <property type="entry name" value="Peptidase_M48"/>
    <property type="match status" value="2"/>
</dbReference>
<evidence type="ECO:0000256" key="9">
    <source>
        <dbReference type="ARBA" id="ARBA00023136"/>
    </source>
</evidence>
<comment type="similarity">
    <text evidence="10">Belongs to the peptidase M48 family.</text>
</comment>
<keyword evidence="2 10" id="KW-0645">Protease</keyword>
<dbReference type="EMBL" id="RHHQ01000023">
    <property type="protein sequence ID" value="RNB81173.1"/>
    <property type="molecule type" value="Genomic_DNA"/>
</dbReference>
<dbReference type="Proteomes" id="UP000271031">
    <property type="component" value="Unassembled WGS sequence"/>
</dbReference>
<gene>
    <name evidence="12" type="ORF">EDM56_25970</name>
</gene>
<dbReference type="GO" id="GO:0004222">
    <property type="term" value="F:metalloendopeptidase activity"/>
    <property type="evidence" value="ECO:0007669"/>
    <property type="project" value="InterPro"/>
</dbReference>
<dbReference type="CDD" id="cd07325">
    <property type="entry name" value="M48_Ste24p_like"/>
    <property type="match status" value="1"/>
</dbReference>
<accession>A0A3M8CZM0</accession>
<dbReference type="InterPro" id="IPR001915">
    <property type="entry name" value="Peptidase_M48"/>
</dbReference>
<keyword evidence="5 10" id="KW-0378">Hydrolase</keyword>
<comment type="cofactor">
    <cofactor evidence="10">
        <name>Zn(2+)</name>
        <dbReference type="ChEBI" id="CHEBI:29105"/>
    </cofactor>
    <text evidence="10">Binds 1 zinc ion per subunit.</text>
</comment>
<sequence length="284" mass="32639">MLGMKLHFFEGLLRERRCQYPMNGVEKEKLLLHRNEKSYFTICAIVSVIGYLYLIISIVGIAVLAVLFLLPLFYHAISMATIRKNGVRLTARQFPEVYERTKDLAVRMGLTVMPDVYVLESGGQLNAFATRFFGRNMVVLYSDMFDLINSGANDELDYVIAHELAHIKRNHIGKHLFILPAMWIPFVGEAYSRACEYTCDRMAAYYTGNPEAAINGLTILAIGKALYRQVDREEYLHQTQQERGFFVWLAEKLSTHPALPNRMQEIHFLFREQVISKTAYPLNG</sequence>
<keyword evidence="7" id="KW-1133">Transmembrane helix</keyword>
<feature type="domain" description="Peptidase M48" evidence="11">
    <location>
        <begin position="92"/>
        <end position="178"/>
    </location>
</feature>
<dbReference type="Gene3D" id="3.30.2010.10">
    <property type="entry name" value="Metalloproteases ('zincins'), catalytic domain"/>
    <property type="match status" value="1"/>
</dbReference>
<dbReference type="InterPro" id="IPR050083">
    <property type="entry name" value="HtpX_protease"/>
</dbReference>
<evidence type="ECO:0000256" key="3">
    <source>
        <dbReference type="ARBA" id="ARBA00022692"/>
    </source>
</evidence>
<feature type="domain" description="Peptidase M48" evidence="11">
    <location>
        <begin position="184"/>
        <end position="266"/>
    </location>
</feature>
<evidence type="ECO:0000256" key="7">
    <source>
        <dbReference type="ARBA" id="ARBA00022989"/>
    </source>
</evidence>
<keyword evidence="9" id="KW-0472">Membrane</keyword>
<dbReference type="PANTHER" id="PTHR43221">
    <property type="entry name" value="PROTEASE HTPX"/>
    <property type="match status" value="1"/>
</dbReference>
<evidence type="ECO:0000256" key="6">
    <source>
        <dbReference type="ARBA" id="ARBA00022833"/>
    </source>
</evidence>
<keyword evidence="6 10" id="KW-0862">Zinc</keyword>
<keyword evidence="1" id="KW-1003">Cell membrane</keyword>
<proteinExistence type="inferred from homology"/>
<name>A0A3M8CZM0_9BACL</name>
<reference evidence="12 13" key="1">
    <citation type="submission" date="2018-10" db="EMBL/GenBank/DDBJ databases">
        <title>Phylogenomics of Brevibacillus.</title>
        <authorList>
            <person name="Dunlap C."/>
        </authorList>
    </citation>
    <scope>NUCLEOTIDE SEQUENCE [LARGE SCALE GENOMIC DNA]</scope>
    <source>
        <strain evidence="12 13">JCM 15716</strain>
    </source>
</reference>
<comment type="caution">
    <text evidence="12">The sequence shown here is derived from an EMBL/GenBank/DDBJ whole genome shotgun (WGS) entry which is preliminary data.</text>
</comment>
<evidence type="ECO:0000256" key="4">
    <source>
        <dbReference type="ARBA" id="ARBA00022723"/>
    </source>
</evidence>
<dbReference type="GO" id="GO:0046872">
    <property type="term" value="F:metal ion binding"/>
    <property type="evidence" value="ECO:0007669"/>
    <property type="project" value="UniProtKB-KW"/>
</dbReference>
<evidence type="ECO:0000259" key="11">
    <source>
        <dbReference type="Pfam" id="PF01435"/>
    </source>
</evidence>
<evidence type="ECO:0000256" key="5">
    <source>
        <dbReference type="ARBA" id="ARBA00022801"/>
    </source>
</evidence>
<evidence type="ECO:0000256" key="2">
    <source>
        <dbReference type="ARBA" id="ARBA00022670"/>
    </source>
</evidence>
<organism evidence="12 13">
    <name type="scientific">Brevibacillus fluminis</name>
    <dbReference type="NCBI Taxonomy" id="511487"/>
    <lineage>
        <taxon>Bacteria</taxon>
        <taxon>Bacillati</taxon>
        <taxon>Bacillota</taxon>
        <taxon>Bacilli</taxon>
        <taxon>Bacillales</taxon>
        <taxon>Paenibacillaceae</taxon>
        <taxon>Brevibacillus</taxon>
    </lineage>
</organism>
<protein>
    <submittedName>
        <fullName evidence="12">M48 family peptidase</fullName>
    </submittedName>
</protein>
<evidence type="ECO:0000256" key="8">
    <source>
        <dbReference type="ARBA" id="ARBA00023049"/>
    </source>
</evidence>
<keyword evidence="13" id="KW-1185">Reference proteome</keyword>
<dbReference type="PANTHER" id="PTHR43221:SF2">
    <property type="entry name" value="PROTEASE HTPX HOMOLOG"/>
    <property type="match status" value="1"/>
</dbReference>
<evidence type="ECO:0000313" key="12">
    <source>
        <dbReference type="EMBL" id="RNB81173.1"/>
    </source>
</evidence>
<keyword evidence="4" id="KW-0479">Metal-binding</keyword>
<evidence type="ECO:0000256" key="1">
    <source>
        <dbReference type="ARBA" id="ARBA00022475"/>
    </source>
</evidence>
<evidence type="ECO:0000313" key="13">
    <source>
        <dbReference type="Proteomes" id="UP000271031"/>
    </source>
</evidence>
<keyword evidence="8 10" id="KW-0482">Metalloprotease</keyword>
<keyword evidence="3" id="KW-0812">Transmembrane</keyword>
<evidence type="ECO:0000256" key="10">
    <source>
        <dbReference type="RuleBase" id="RU003983"/>
    </source>
</evidence>